<dbReference type="PANTHER" id="PTHR46268">
    <property type="entry name" value="STRESS RESPONSE PROTEIN NHAX"/>
    <property type="match status" value="1"/>
</dbReference>
<feature type="domain" description="UspA" evidence="2">
    <location>
        <begin position="1"/>
        <end position="145"/>
    </location>
</feature>
<dbReference type="RefSeq" id="WP_194509376.1">
    <property type="nucleotide sequence ID" value="NZ_JADILU010000007.1"/>
</dbReference>
<dbReference type="Proteomes" id="UP001597548">
    <property type="component" value="Unassembled WGS sequence"/>
</dbReference>
<comment type="similarity">
    <text evidence="1">Belongs to the universal stress protein A family.</text>
</comment>
<proteinExistence type="inferred from homology"/>
<evidence type="ECO:0000313" key="4">
    <source>
        <dbReference type="Proteomes" id="UP001597548"/>
    </source>
</evidence>
<dbReference type="PRINTS" id="PR01438">
    <property type="entry name" value="UNVRSLSTRESS"/>
</dbReference>
<dbReference type="PANTHER" id="PTHR46268:SF6">
    <property type="entry name" value="UNIVERSAL STRESS PROTEIN UP12"/>
    <property type="match status" value="1"/>
</dbReference>
<dbReference type="InterPro" id="IPR006016">
    <property type="entry name" value="UspA"/>
</dbReference>
<reference evidence="4" key="1">
    <citation type="journal article" date="2019" name="Int. J. Syst. Evol. Microbiol.">
        <title>The Global Catalogue of Microorganisms (GCM) 10K type strain sequencing project: providing services to taxonomists for standard genome sequencing and annotation.</title>
        <authorList>
            <consortium name="The Broad Institute Genomics Platform"/>
            <consortium name="The Broad Institute Genome Sequencing Center for Infectious Disease"/>
            <person name="Wu L."/>
            <person name="Ma J."/>
        </authorList>
    </citation>
    <scope>NUCLEOTIDE SEQUENCE [LARGE SCALE GENOMIC DNA]</scope>
    <source>
        <strain evidence="4">KCTC 32514</strain>
    </source>
</reference>
<comment type="caution">
    <text evidence="3">The sequence shown here is derived from an EMBL/GenBank/DDBJ whole genome shotgun (WGS) entry which is preliminary data.</text>
</comment>
<accession>A0ABW5ZRU5</accession>
<dbReference type="InterPro" id="IPR006015">
    <property type="entry name" value="Universal_stress_UspA"/>
</dbReference>
<evidence type="ECO:0000256" key="1">
    <source>
        <dbReference type="ARBA" id="ARBA00008791"/>
    </source>
</evidence>
<dbReference type="CDD" id="cd00293">
    <property type="entry name" value="USP-like"/>
    <property type="match status" value="1"/>
</dbReference>
<dbReference type="EMBL" id="JBHUOS010000008">
    <property type="protein sequence ID" value="MFD2915734.1"/>
    <property type="molecule type" value="Genomic_DNA"/>
</dbReference>
<sequence>MKNVLLLTDFSQNSVNAIHYALNLFEEDRCTFFILHVQKSTSYTTDDLMLAGNESVYDSIVKGVENQLDDLVFALKKKINNKNFKYETIVDYDVLTDAIKQVKTSKNIDVVVMGNNGVSGAKEVIFGSNTLNVIRKVDCNVLVIPEDFQYKKPSEVLLPLDSIDSMSGKAFTNILKFVKTYSNTLHVLRVNENGSIPDTQTNDLEHMEYFSKDFPGTYHVINNVPMHYAVSSYIQTNAIDLTILIEQKELLFERFFMGSTTTKIGNNLEVPLLVFHSK</sequence>
<protein>
    <submittedName>
        <fullName evidence="3">Universal stress protein</fullName>
    </submittedName>
</protein>
<dbReference type="Pfam" id="PF00582">
    <property type="entry name" value="Usp"/>
    <property type="match status" value="1"/>
</dbReference>
<evidence type="ECO:0000259" key="2">
    <source>
        <dbReference type="Pfam" id="PF00582"/>
    </source>
</evidence>
<dbReference type="SUPFAM" id="SSF52402">
    <property type="entry name" value="Adenine nucleotide alpha hydrolases-like"/>
    <property type="match status" value="2"/>
</dbReference>
<gene>
    <name evidence="3" type="ORF">ACFS29_08800</name>
</gene>
<name>A0ABW5ZRU5_9FLAO</name>
<evidence type="ECO:0000313" key="3">
    <source>
        <dbReference type="EMBL" id="MFD2915734.1"/>
    </source>
</evidence>
<keyword evidence="4" id="KW-1185">Reference proteome</keyword>
<organism evidence="3 4">
    <name type="scientific">Psychroserpens luteus</name>
    <dbReference type="NCBI Taxonomy" id="1434066"/>
    <lineage>
        <taxon>Bacteria</taxon>
        <taxon>Pseudomonadati</taxon>
        <taxon>Bacteroidota</taxon>
        <taxon>Flavobacteriia</taxon>
        <taxon>Flavobacteriales</taxon>
        <taxon>Flavobacteriaceae</taxon>
        <taxon>Psychroserpens</taxon>
    </lineage>
</organism>
<dbReference type="Gene3D" id="3.40.50.12370">
    <property type="match status" value="1"/>
</dbReference>